<sequence length="189" mass="21260">MTIVASQAGLKEKSRISIHFEIPEKQFALVSKWIARKTSQEDVKSSICLTLGCYLNDSLVELSQTRDDCGSLEKQVSLTKSIWPSHSKLVMSLKYGDTSASFSLCPPFQMTPDGLVDVSEFLSPGQNVIELNQGQDMSRYKFVLHAHFPTSSQLKALESRQKMDQSWNDWLLHISRPLNIPLKPTNQAC</sequence>
<reference evidence="2" key="2">
    <citation type="submission" date="2015-01" db="EMBL/GenBank/DDBJ databases">
        <title>Evolutionary Origins and Diversification of the Mycorrhizal Mutualists.</title>
        <authorList>
            <consortium name="DOE Joint Genome Institute"/>
            <consortium name="Mycorrhizal Genomics Consortium"/>
            <person name="Kohler A."/>
            <person name="Kuo A."/>
            <person name="Nagy L.G."/>
            <person name="Floudas D."/>
            <person name="Copeland A."/>
            <person name="Barry K.W."/>
            <person name="Cichocki N."/>
            <person name="Veneault-Fourrey C."/>
            <person name="LaButti K."/>
            <person name="Lindquist E.A."/>
            <person name="Lipzen A."/>
            <person name="Lundell T."/>
            <person name="Morin E."/>
            <person name="Murat C."/>
            <person name="Riley R."/>
            <person name="Ohm R."/>
            <person name="Sun H."/>
            <person name="Tunlid A."/>
            <person name="Henrissat B."/>
            <person name="Grigoriev I.V."/>
            <person name="Hibbett D.S."/>
            <person name="Martin F."/>
        </authorList>
    </citation>
    <scope>NUCLEOTIDE SEQUENCE [LARGE SCALE GENOMIC DNA]</scope>
    <source>
        <strain evidence="2">h7</strain>
    </source>
</reference>
<dbReference type="STRING" id="686832.A0A0C2Z781"/>
<reference evidence="1 2" key="1">
    <citation type="submission" date="2014-04" db="EMBL/GenBank/DDBJ databases">
        <authorList>
            <consortium name="DOE Joint Genome Institute"/>
            <person name="Kuo A."/>
            <person name="Gay G."/>
            <person name="Dore J."/>
            <person name="Kohler A."/>
            <person name="Nagy L.G."/>
            <person name="Floudas D."/>
            <person name="Copeland A."/>
            <person name="Barry K.W."/>
            <person name="Cichocki N."/>
            <person name="Veneault-Fourrey C."/>
            <person name="LaButti K."/>
            <person name="Lindquist E.A."/>
            <person name="Lipzen A."/>
            <person name="Lundell T."/>
            <person name="Morin E."/>
            <person name="Murat C."/>
            <person name="Sun H."/>
            <person name="Tunlid A."/>
            <person name="Henrissat B."/>
            <person name="Grigoriev I.V."/>
            <person name="Hibbett D.S."/>
            <person name="Martin F."/>
            <person name="Nordberg H.P."/>
            <person name="Cantor M.N."/>
            <person name="Hua S.X."/>
        </authorList>
    </citation>
    <scope>NUCLEOTIDE SEQUENCE [LARGE SCALE GENOMIC DNA]</scope>
    <source>
        <strain evidence="2">h7</strain>
    </source>
</reference>
<organism evidence="1 2">
    <name type="scientific">Hebeloma cylindrosporum</name>
    <dbReference type="NCBI Taxonomy" id="76867"/>
    <lineage>
        <taxon>Eukaryota</taxon>
        <taxon>Fungi</taxon>
        <taxon>Dikarya</taxon>
        <taxon>Basidiomycota</taxon>
        <taxon>Agaricomycotina</taxon>
        <taxon>Agaricomycetes</taxon>
        <taxon>Agaricomycetidae</taxon>
        <taxon>Agaricales</taxon>
        <taxon>Agaricineae</taxon>
        <taxon>Hymenogastraceae</taxon>
        <taxon>Hebeloma</taxon>
    </lineage>
</organism>
<evidence type="ECO:0000313" key="2">
    <source>
        <dbReference type="Proteomes" id="UP000053424"/>
    </source>
</evidence>
<name>A0A0C2Z781_HEBCY</name>
<dbReference type="AlphaFoldDB" id="A0A0C2Z781"/>
<dbReference type="EMBL" id="KN831768">
    <property type="protein sequence ID" value="KIM49002.1"/>
    <property type="molecule type" value="Genomic_DNA"/>
</dbReference>
<keyword evidence="2" id="KW-1185">Reference proteome</keyword>
<dbReference type="OrthoDB" id="3040699at2759"/>
<dbReference type="HOGENOM" id="CLU_1434593_0_0_1"/>
<protein>
    <submittedName>
        <fullName evidence="1">Uncharacterized protein</fullName>
    </submittedName>
</protein>
<dbReference type="Proteomes" id="UP000053424">
    <property type="component" value="Unassembled WGS sequence"/>
</dbReference>
<evidence type="ECO:0000313" key="1">
    <source>
        <dbReference type="EMBL" id="KIM49002.1"/>
    </source>
</evidence>
<proteinExistence type="predicted"/>
<accession>A0A0C2Z781</accession>
<gene>
    <name evidence="1" type="ORF">M413DRAFT_92653</name>
</gene>